<accession>A0ABN8E4D0</accession>
<dbReference type="PROSITE" id="PS50931">
    <property type="entry name" value="HTH_LYSR"/>
    <property type="match status" value="1"/>
</dbReference>
<dbReference type="EMBL" id="CAKLDM010000001">
    <property type="protein sequence ID" value="CAH0537753.1"/>
    <property type="molecule type" value="Genomic_DNA"/>
</dbReference>
<dbReference type="PANTHER" id="PTHR30537">
    <property type="entry name" value="HTH-TYPE TRANSCRIPTIONAL REGULATOR"/>
    <property type="match status" value="1"/>
</dbReference>
<dbReference type="Pfam" id="PF00126">
    <property type="entry name" value="HTH_1"/>
    <property type="match status" value="1"/>
</dbReference>
<comment type="similarity">
    <text evidence="1">Belongs to the LysR transcriptional regulatory family.</text>
</comment>
<evidence type="ECO:0000259" key="5">
    <source>
        <dbReference type="PROSITE" id="PS50931"/>
    </source>
</evidence>
<dbReference type="Pfam" id="PF03466">
    <property type="entry name" value="LysR_substrate"/>
    <property type="match status" value="1"/>
</dbReference>
<comment type="caution">
    <text evidence="6">The sequence shown here is derived from an EMBL/GenBank/DDBJ whole genome shotgun (WGS) entry which is preliminary data.</text>
</comment>
<proteinExistence type="inferred from homology"/>
<evidence type="ECO:0000256" key="2">
    <source>
        <dbReference type="ARBA" id="ARBA00023015"/>
    </source>
</evidence>
<gene>
    <name evidence="6" type="primary">dmlR_8</name>
    <name evidence="6" type="ORF">VMF7928_01306</name>
</gene>
<dbReference type="InterPro" id="IPR000847">
    <property type="entry name" value="LysR_HTH_N"/>
</dbReference>
<evidence type="ECO:0000313" key="6">
    <source>
        <dbReference type="EMBL" id="CAH0537753.1"/>
    </source>
</evidence>
<dbReference type="InterPro" id="IPR036390">
    <property type="entry name" value="WH_DNA-bd_sf"/>
</dbReference>
<evidence type="ECO:0000256" key="3">
    <source>
        <dbReference type="ARBA" id="ARBA00023125"/>
    </source>
</evidence>
<dbReference type="CDD" id="cd08422">
    <property type="entry name" value="PBP2_CrgA_like"/>
    <property type="match status" value="1"/>
</dbReference>
<dbReference type="SUPFAM" id="SSF53850">
    <property type="entry name" value="Periplasmic binding protein-like II"/>
    <property type="match status" value="1"/>
</dbReference>
<keyword evidence="7" id="KW-1185">Reference proteome</keyword>
<dbReference type="PANTHER" id="PTHR30537:SF5">
    <property type="entry name" value="HTH-TYPE TRANSCRIPTIONAL ACTIVATOR TTDR-RELATED"/>
    <property type="match status" value="1"/>
</dbReference>
<keyword evidence="4" id="KW-0804">Transcription</keyword>
<reference evidence="6" key="1">
    <citation type="submission" date="2021-11" db="EMBL/GenBank/DDBJ databases">
        <authorList>
            <person name="Rodrigo-Torres L."/>
            <person name="Arahal R. D."/>
            <person name="Lucena T."/>
        </authorList>
    </citation>
    <scope>NUCLEOTIDE SEQUENCE</scope>
    <source>
        <strain evidence="6">CECT 7928</strain>
    </source>
</reference>
<organism evidence="6 7">
    <name type="scientific">Vibrio marisflavi CECT 7928</name>
    <dbReference type="NCBI Taxonomy" id="634439"/>
    <lineage>
        <taxon>Bacteria</taxon>
        <taxon>Pseudomonadati</taxon>
        <taxon>Pseudomonadota</taxon>
        <taxon>Gammaproteobacteria</taxon>
        <taxon>Vibrionales</taxon>
        <taxon>Vibrionaceae</taxon>
        <taxon>Vibrio</taxon>
    </lineage>
</organism>
<protein>
    <submittedName>
        <fullName evidence="6">HTH-type transcriptional regulator DmlR</fullName>
    </submittedName>
</protein>
<evidence type="ECO:0000256" key="4">
    <source>
        <dbReference type="ARBA" id="ARBA00023163"/>
    </source>
</evidence>
<dbReference type="Proteomes" id="UP000838748">
    <property type="component" value="Unassembled WGS sequence"/>
</dbReference>
<dbReference type="Gene3D" id="1.10.10.10">
    <property type="entry name" value="Winged helix-like DNA-binding domain superfamily/Winged helix DNA-binding domain"/>
    <property type="match status" value="1"/>
</dbReference>
<feature type="domain" description="HTH lysR-type" evidence="5">
    <location>
        <begin position="5"/>
        <end position="62"/>
    </location>
</feature>
<dbReference type="RefSeq" id="WP_237360647.1">
    <property type="nucleotide sequence ID" value="NZ_CAKLDM010000001.1"/>
</dbReference>
<name>A0ABN8E4D0_9VIBR</name>
<evidence type="ECO:0000256" key="1">
    <source>
        <dbReference type="ARBA" id="ARBA00009437"/>
    </source>
</evidence>
<dbReference type="InterPro" id="IPR058163">
    <property type="entry name" value="LysR-type_TF_proteobact-type"/>
</dbReference>
<keyword evidence="3" id="KW-0238">DNA-binding</keyword>
<dbReference type="InterPro" id="IPR005119">
    <property type="entry name" value="LysR_subst-bd"/>
</dbReference>
<sequence length="309" mass="34088">MSGKIDHNWLQSFYCVYQCNSFVGASDQLGIPSSNISRHISLLEKQLGTRLFERSTRKIFVTEAGIQLYERTRHLTTALGEAFDDIKSNNSTVSGHLKLLTPDIPVLAETLTSFAVRYPSVSISCDTSLDSRLTLQDGFDVILSFNRGQLADKNWIATKVASWKSAVVASPELIEKVGLPNSINELSKRPCITTTTALNGTPWKFHSEKNDAPITLSVNSNFKVNSGSIAKQAAIAGLGFAILAEQVCEREIRDSKLQVIHLDKKPLELDLYAYYSTRTLQPPKIAALLEHLKGINVKANVSEPQPQIS</sequence>
<dbReference type="SUPFAM" id="SSF46785">
    <property type="entry name" value="Winged helix' DNA-binding domain"/>
    <property type="match status" value="1"/>
</dbReference>
<evidence type="ECO:0000313" key="7">
    <source>
        <dbReference type="Proteomes" id="UP000838748"/>
    </source>
</evidence>
<keyword evidence="2" id="KW-0805">Transcription regulation</keyword>
<dbReference type="InterPro" id="IPR036388">
    <property type="entry name" value="WH-like_DNA-bd_sf"/>
</dbReference>
<dbReference type="Gene3D" id="3.40.190.290">
    <property type="match status" value="1"/>
</dbReference>